<accession>A0ABP4VWW5</accession>
<dbReference type="Gene3D" id="3.30.530.20">
    <property type="match status" value="1"/>
</dbReference>
<gene>
    <name evidence="1" type="ORF">GCM10009710_17350</name>
</gene>
<comment type="caution">
    <text evidence="1">The sequence shown here is derived from an EMBL/GenBank/DDBJ whole genome shotgun (WGS) entry which is preliminary data.</text>
</comment>
<protein>
    <submittedName>
        <fullName evidence="1">SRPBCC family protein</fullName>
    </submittedName>
</protein>
<evidence type="ECO:0000313" key="2">
    <source>
        <dbReference type="Proteomes" id="UP001501057"/>
    </source>
</evidence>
<proteinExistence type="predicted"/>
<dbReference type="Pfam" id="PF10604">
    <property type="entry name" value="Polyketide_cyc2"/>
    <property type="match status" value="1"/>
</dbReference>
<dbReference type="Proteomes" id="UP001501057">
    <property type="component" value="Unassembled WGS sequence"/>
</dbReference>
<dbReference type="SUPFAM" id="SSF55961">
    <property type="entry name" value="Bet v1-like"/>
    <property type="match status" value="1"/>
</dbReference>
<dbReference type="InterPro" id="IPR019587">
    <property type="entry name" value="Polyketide_cyclase/dehydratase"/>
</dbReference>
<name>A0ABP4VWW5_9ACTN</name>
<dbReference type="CDD" id="cd07812">
    <property type="entry name" value="SRPBCC"/>
    <property type="match status" value="1"/>
</dbReference>
<dbReference type="RefSeq" id="WP_344200126.1">
    <property type="nucleotide sequence ID" value="NZ_BAAAME010000004.1"/>
</dbReference>
<evidence type="ECO:0000313" key="1">
    <source>
        <dbReference type="EMBL" id="GAA1737666.1"/>
    </source>
</evidence>
<sequence length="157" mass="17385">MARSYVAPLEASIHIDAPPAAVWAVLHDQRRMADFSEETYKQGFIGTPVREGTVSINLNKRKAAFWPTISRYTEVVPERRLAFRVIGPSATWSYDLEPAADGGTTVTERRRLTNDRAALASIVTARLLLGGVTNHDVELVQGMHDTLARLKAEVERG</sequence>
<dbReference type="InterPro" id="IPR023393">
    <property type="entry name" value="START-like_dom_sf"/>
</dbReference>
<dbReference type="EMBL" id="BAAAME010000004">
    <property type="protein sequence ID" value="GAA1737666.1"/>
    <property type="molecule type" value="Genomic_DNA"/>
</dbReference>
<keyword evidence="2" id="KW-1185">Reference proteome</keyword>
<organism evidence="1 2">
    <name type="scientific">Aeromicrobium alkaliterrae</name>
    <dbReference type="NCBI Taxonomy" id="302168"/>
    <lineage>
        <taxon>Bacteria</taxon>
        <taxon>Bacillati</taxon>
        <taxon>Actinomycetota</taxon>
        <taxon>Actinomycetes</taxon>
        <taxon>Propionibacteriales</taxon>
        <taxon>Nocardioidaceae</taxon>
        <taxon>Aeromicrobium</taxon>
    </lineage>
</organism>
<reference evidence="2" key="1">
    <citation type="journal article" date="2019" name="Int. J. Syst. Evol. Microbiol.">
        <title>The Global Catalogue of Microorganisms (GCM) 10K type strain sequencing project: providing services to taxonomists for standard genome sequencing and annotation.</title>
        <authorList>
            <consortium name="The Broad Institute Genomics Platform"/>
            <consortium name="The Broad Institute Genome Sequencing Center for Infectious Disease"/>
            <person name="Wu L."/>
            <person name="Ma J."/>
        </authorList>
    </citation>
    <scope>NUCLEOTIDE SEQUENCE [LARGE SCALE GENOMIC DNA]</scope>
    <source>
        <strain evidence="2">JCM 13518</strain>
    </source>
</reference>